<reference evidence="2 3" key="1">
    <citation type="journal article" date="2019" name="Int. J. Syst. Evol. Microbiol.">
        <title>The Global Catalogue of Microorganisms (GCM) 10K type strain sequencing project: providing services to taxonomists for standard genome sequencing and annotation.</title>
        <authorList>
            <consortium name="The Broad Institute Genomics Platform"/>
            <consortium name="The Broad Institute Genome Sequencing Center for Infectious Disease"/>
            <person name="Wu L."/>
            <person name="Ma J."/>
        </authorList>
    </citation>
    <scope>NUCLEOTIDE SEQUENCE [LARGE SCALE GENOMIC DNA]</scope>
    <source>
        <strain evidence="2 3">JCM 15313</strain>
    </source>
</reference>
<evidence type="ECO:0000313" key="2">
    <source>
        <dbReference type="EMBL" id="GAA1980414.1"/>
    </source>
</evidence>
<comment type="caution">
    <text evidence="2">The sequence shown here is derived from an EMBL/GenBank/DDBJ whole genome shotgun (WGS) entry which is preliminary data.</text>
</comment>
<sequence length="153" mass="16900">MTDGSRNPPVTDTPAGTKLRRYRRAWARRFIDRGQAAGDIPRYGSPAWGRLPADDPRKTAAVVRAAEAWADDGEPDAIADRLRCDVEAMRVEITAACAEQDLVWQERQRRRTDFGATTIELVRVNAARAALARPRAEDHPGGPVPWEPMEGAA</sequence>
<keyword evidence="3" id="KW-1185">Reference proteome</keyword>
<dbReference type="EMBL" id="BAAAPC010000001">
    <property type="protein sequence ID" value="GAA1980414.1"/>
    <property type="molecule type" value="Genomic_DNA"/>
</dbReference>
<name>A0ABN2S4R9_9ACTN</name>
<organism evidence="2 3">
    <name type="scientific">Nocardiopsis rhodophaea</name>
    <dbReference type="NCBI Taxonomy" id="280238"/>
    <lineage>
        <taxon>Bacteria</taxon>
        <taxon>Bacillati</taxon>
        <taxon>Actinomycetota</taxon>
        <taxon>Actinomycetes</taxon>
        <taxon>Streptosporangiales</taxon>
        <taxon>Nocardiopsidaceae</taxon>
        <taxon>Nocardiopsis</taxon>
    </lineage>
</organism>
<accession>A0ABN2S4R9</accession>
<dbReference type="Proteomes" id="UP001501585">
    <property type="component" value="Unassembled WGS sequence"/>
</dbReference>
<feature type="region of interest" description="Disordered" evidence="1">
    <location>
        <begin position="131"/>
        <end position="153"/>
    </location>
</feature>
<proteinExistence type="predicted"/>
<evidence type="ECO:0000256" key="1">
    <source>
        <dbReference type="SAM" id="MobiDB-lite"/>
    </source>
</evidence>
<evidence type="ECO:0000313" key="3">
    <source>
        <dbReference type="Proteomes" id="UP001501585"/>
    </source>
</evidence>
<gene>
    <name evidence="2" type="ORF">GCM10009799_01940</name>
</gene>
<protein>
    <submittedName>
        <fullName evidence="2">Uncharacterized protein</fullName>
    </submittedName>
</protein>